<feature type="compositionally biased region" description="Basic and acidic residues" evidence="1">
    <location>
        <begin position="175"/>
        <end position="184"/>
    </location>
</feature>
<feature type="compositionally biased region" description="Basic and acidic residues" evidence="1">
    <location>
        <begin position="158"/>
        <end position="168"/>
    </location>
</feature>
<protein>
    <submittedName>
        <fullName evidence="2">Uncharacterized protein</fullName>
    </submittedName>
</protein>
<proteinExistence type="predicted"/>
<reference evidence="2" key="1">
    <citation type="submission" date="2023-03" db="EMBL/GenBank/DDBJ databases">
        <title>Massive genome expansion in bonnet fungi (Mycena s.s.) driven by repeated elements and novel gene families across ecological guilds.</title>
        <authorList>
            <consortium name="Lawrence Berkeley National Laboratory"/>
            <person name="Harder C.B."/>
            <person name="Miyauchi S."/>
            <person name="Viragh M."/>
            <person name="Kuo A."/>
            <person name="Thoen E."/>
            <person name="Andreopoulos B."/>
            <person name="Lu D."/>
            <person name="Skrede I."/>
            <person name="Drula E."/>
            <person name="Henrissat B."/>
            <person name="Morin E."/>
            <person name="Kohler A."/>
            <person name="Barry K."/>
            <person name="LaButti K."/>
            <person name="Morin E."/>
            <person name="Salamov A."/>
            <person name="Lipzen A."/>
            <person name="Mereny Z."/>
            <person name="Hegedus B."/>
            <person name="Baldrian P."/>
            <person name="Stursova M."/>
            <person name="Weitz H."/>
            <person name="Taylor A."/>
            <person name="Grigoriev I.V."/>
            <person name="Nagy L.G."/>
            <person name="Martin F."/>
            <person name="Kauserud H."/>
        </authorList>
    </citation>
    <scope>NUCLEOTIDE SEQUENCE</scope>
    <source>
        <strain evidence="2">9144</strain>
    </source>
</reference>
<feature type="compositionally biased region" description="Gly residues" evidence="1">
    <location>
        <begin position="110"/>
        <end position="127"/>
    </location>
</feature>
<feature type="region of interest" description="Disordered" evidence="1">
    <location>
        <begin position="110"/>
        <end position="129"/>
    </location>
</feature>
<gene>
    <name evidence="2" type="ORF">GGX14DRAFT_402239</name>
</gene>
<organism evidence="2 3">
    <name type="scientific">Mycena pura</name>
    <dbReference type="NCBI Taxonomy" id="153505"/>
    <lineage>
        <taxon>Eukaryota</taxon>
        <taxon>Fungi</taxon>
        <taxon>Dikarya</taxon>
        <taxon>Basidiomycota</taxon>
        <taxon>Agaricomycotina</taxon>
        <taxon>Agaricomycetes</taxon>
        <taxon>Agaricomycetidae</taxon>
        <taxon>Agaricales</taxon>
        <taxon>Marasmiineae</taxon>
        <taxon>Mycenaceae</taxon>
        <taxon>Mycena</taxon>
    </lineage>
</organism>
<keyword evidence="3" id="KW-1185">Reference proteome</keyword>
<sequence>MYTYDPFSDMTSEFDPGGRRSYRAIAAEANGVYRCRGGSWSGKGNNWWGPFRDESPSTRCVTCVPPSPPPPPVGACTLFYILLKKARRWWAVSGGRQNRTGGQWVAGSGGGGIGGGGGAQAANGGGSGRRRRWAEHRWAAHRLAQAGDGGGTQAIEVRSQRGGERRTGDVIVPCYDHDYEDPRLSPKRSL</sequence>
<comment type="caution">
    <text evidence="2">The sequence shown here is derived from an EMBL/GenBank/DDBJ whole genome shotgun (WGS) entry which is preliminary data.</text>
</comment>
<dbReference type="AlphaFoldDB" id="A0AAD6V2E8"/>
<evidence type="ECO:0000313" key="2">
    <source>
        <dbReference type="EMBL" id="KAJ7197922.1"/>
    </source>
</evidence>
<feature type="region of interest" description="Disordered" evidence="1">
    <location>
        <begin position="158"/>
        <end position="190"/>
    </location>
</feature>
<evidence type="ECO:0000313" key="3">
    <source>
        <dbReference type="Proteomes" id="UP001219525"/>
    </source>
</evidence>
<dbReference type="Proteomes" id="UP001219525">
    <property type="component" value="Unassembled WGS sequence"/>
</dbReference>
<accession>A0AAD6V2E8</accession>
<name>A0AAD6V2E8_9AGAR</name>
<evidence type="ECO:0000256" key="1">
    <source>
        <dbReference type="SAM" id="MobiDB-lite"/>
    </source>
</evidence>
<dbReference type="EMBL" id="JARJCW010000075">
    <property type="protein sequence ID" value="KAJ7197922.1"/>
    <property type="molecule type" value="Genomic_DNA"/>
</dbReference>